<dbReference type="OrthoDB" id="7699050at2759"/>
<dbReference type="InParanoid" id="A0A7M7IP56"/>
<dbReference type="PANTHER" id="PTHR33053">
    <property type="entry name" value="PROTEIN, PUTATIVE-RELATED"/>
    <property type="match status" value="1"/>
</dbReference>
<organism evidence="1 2">
    <name type="scientific">Nasonia vitripennis</name>
    <name type="common">Parasitic wasp</name>
    <dbReference type="NCBI Taxonomy" id="7425"/>
    <lineage>
        <taxon>Eukaryota</taxon>
        <taxon>Metazoa</taxon>
        <taxon>Ecdysozoa</taxon>
        <taxon>Arthropoda</taxon>
        <taxon>Hexapoda</taxon>
        <taxon>Insecta</taxon>
        <taxon>Pterygota</taxon>
        <taxon>Neoptera</taxon>
        <taxon>Endopterygota</taxon>
        <taxon>Hymenoptera</taxon>
        <taxon>Apocrita</taxon>
        <taxon>Proctotrupomorpha</taxon>
        <taxon>Chalcidoidea</taxon>
        <taxon>Pteromalidae</taxon>
        <taxon>Pteromalinae</taxon>
        <taxon>Nasonia</taxon>
    </lineage>
</organism>
<evidence type="ECO:0000313" key="1">
    <source>
        <dbReference type="EnsemblMetazoa" id="XP_016836972"/>
    </source>
</evidence>
<reference evidence="1" key="1">
    <citation type="submission" date="2021-01" db="UniProtKB">
        <authorList>
            <consortium name="EnsemblMetazoa"/>
        </authorList>
    </citation>
    <scope>IDENTIFICATION</scope>
</reference>
<dbReference type="AlphaFoldDB" id="A0A7M7IP56"/>
<proteinExistence type="predicted"/>
<accession>A0A7M7IP56</accession>
<dbReference type="KEGG" id="nvi:107980616"/>
<evidence type="ECO:0000313" key="2">
    <source>
        <dbReference type="Proteomes" id="UP000002358"/>
    </source>
</evidence>
<dbReference type="GeneID" id="107980616"/>
<protein>
    <submittedName>
        <fullName evidence="1">Uncharacterized protein</fullName>
    </submittedName>
</protein>
<name>A0A7M7IP56_NASVI</name>
<dbReference type="EnsemblMetazoa" id="XM_016981483">
    <property type="protein sequence ID" value="XP_016836972"/>
    <property type="gene ID" value="LOC107980616"/>
</dbReference>
<dbReference type="RefSeq" id="XP_016836972.1">
    <property type="nucleotide sequence ID" value="XM_016981483.1"/>
</dbReference>
<dbReference type="Proteomes" id="UP000002358">
    <property type="component" value="Chromosome 1"/>
</dbReference>
<keyword evidence="2" id="KW-1185">Reference proteome</keyword>
<sequence length="183" mass="21278">MIPDILQVDMSTDEASLDKASKIIMWPIQIRIVNIPKSAPEIVGIFKGEKKPTDATLFFQLVVDDFNRISETGIDFQGKTKFLKFRCFIADTPARSFSLGHCGYNSKAPCSRCWVRGEFIRPGVMVYRGFDHARRTQDEYLLQVDTDHQQNSSYKYLLIEHQMLRALNFFHRTPMFCYILLRL</sequence>